<feature type="non-terminal residue" evidence="1">
    <location>
        <position position="62"/>
    </location>
</feature>
<dbReference type="EMBL" id="BARW01030263">
    <property type="protein sequence ID" value="GAJ04185.1"/>
    <property type="molecule type" value="Genomic_DNA"/>
</dbReference>
<sequence>MLHQDLFSFVKAGDTSVAGKVFYLVLPGSIEYPAAVIAQVGREAEHHITGPTGVATSIFRIT</sequence>
<reference evidence="1" key="1">
    <citation type="journal article" date="2014" name="Front. Microbiol.">
        <title>High frequency of phylogenetically diverse reductive dehalogenase-homologous genes in deep subseafloor sedimentary metagenomes.</title>
        <authorList>
            <person name="Kawai M."/>
            <person name="Futagami T."/>
            <person name="Toyoda A."/>
            <person name="Takaki Y."/>
            <person name="Nishi S."/>
            <person name="Hori S."/>
            <person name="Arai W."/>
            <person name="Tsubouchi T."/>
            <person name="Morono Y."/>
            <person name="Uchiyama I."/>
            <person name="Ito T."/>
            <person name="Fujiyama A."/>
            <person name="Inagaki F."/>
            <person name="Takami H."/>
        </authorList>
    </citation>
    <scope>NUCLEOTIDE SEQUENCE</scope>
    <source>
        <strain evidence="1">Expedition CK06-06</strain>
    </source>
</reference>
<protein>
    <submittedName>
        <fullName evidence="1">Uncharacterized protein</fullName>
    </submittedName>
</protein>
<evidence type="ECO:0000313" key="1">
    <source>
        <dbReference type="EMBL" id="GAJ04185.1"/>
    </source>
</evidence>
<proteinExistence type="predicted"/>
<comment type="caution">
    <text evidence="1">The sequence shown here is derived from an EMBL/GenBank/DDBJ whole genome shotgun (WGS) entry which is preliminary data.</text>
</comment>
<name>X1VD07_9ZZZZ</name>
<gene>
    <name evidence="1" type="ORF">S12H4_48421</name>
</gene>
<dbReference type="AlphaFoldDB" id="X1VD07"/>
<accession>X1VD07</accession>
<organism evidence="1">
    <name type="scientific">marine sediment metagenome</name>
    <dbReference type="NCBI Taxonomy" id="412755"/>
    <lineage>
        <taxon>unclassified sequences</taxon>
        <taxon>metagenomes</taxon>
        <taxon>ecological metagenomes</taxon>
    </lineage>
</organism>